<evidence type="ECO:0000256" key="1">
    <source>
        <dbReference type="ARBA" id="ARBA00010609"/>
    </source>
</evidence>
<feature type="domain" description="Plastocyanin-like" evidence="2">
    <location>
        <begin position="1"/>
        <end position="42"/>
    </location>
</feature>
<comment type="similarity">
    <text evidence="1">Belongs to the multicopper oxidase family.</text>
</comment>
<keyword evidence="3" id="KW-0560">Oxidoreductase</keyword>
<dbReference type="Pfam" id="PF07732">
    <property type="entry name" value="Cu-oxidase_3"/>
    <property type="match status" value="1"/>
</dbReference>
<feature type="non-terminal residue" evidence="3">
    <location>
        <position position="1"/>
    </location>
</feature>
<proteinExistence type="inferred from homology"/>
<name>Q70UK9_9BASI</name>
<dbReference type="EMBL" id="AJ540254">
    <property type="protein sequence ID" value="CAD62517.1"/>
    <property type="molecule type" value="Genomic_DNA"/>
</dbReference>
<dbReference type="GO" id="GO:0052716">
    <property type="term" value="F:hydroquinone:oxygen oxidoreductase activity"/>
    <property type="evidence" value="ECO:0007669"/>
    <property type="project" value="UniProtKB-EC"/>
</dbReference>
<accession>Q70UK9</accession>
<dbReference type="Gene3D" id="2.60.40.420">
    <property type="entry name" value="Cupredoxins - blue copper proteins"/>
    <property type="match status" value="1"/>
</dbReference>
<protein>
    <submittedName>
        <fullName evidence="3">Laccase</fullName>
        <ecNumber evidence="3">1.10.3.2</ecNumber>
    </submittedName>
</protein>
<dbReference type="AlphaFoldDB" id="Q70UK9"/>
<sequence>HWHGFFQSGTNFADGGAFVNQRFITPSQNFLYHFNGFKQAGHFLVPQS</sequence>
<organism evidence="3">
    <name type="scientific">uncultured Basidiomycota</name>
    <dbReference type="NCBI Taxonomy" id="175244"/>
    <lineage>
        <taxon>Eukaryota</taxon>
        <taxon>Fungi</taxon>
        <taxon>Dikarya</taxon>
        <taxon>Basidiomycota</taxon>
        <taxon>environmental samples</taxon>
    </lineage>
</organism>
<feature type="non-terminal residue" evidence="3">
    <location>
        <position position="48"/>
    </location>
</feature>
<gene>
    <name evidence="3" type="primary">lac</name>
</gene>
<evidence type="ECO:0000259" key="2">
    <source>
        <dbReference type="Pfam" id="PF07732"/>
    </source>
</evidence>
<dbReference type="EC" id="1.10.3.2" evidence="3"/>
<evidence type="ECO:0000313" key="3">
    <source>
        <dbReference type="EMBL" id="CAD62517.1"/>
    </source>
</evidence>
<reference evidence="3" key="1">
    <citation type="journal article" date="2004" name="Soil Biol. Biochem.">
        <title>Diversity of laccase genes from basidiomycetes in a forest soil.</title>
        <authorList>
            <person name="Luis P."/>
            <person name="Walther G."/>
            <person name="Kellner H."/>
            <person name="Martin F."/>
            <person name="Buscot F."/>
        </authorList>
    </citation>
    <scope>NUCLEOTIDE SEQUENCE</scope>
</reference>
<dbReference type="InterPro" id="IPR011707">
    <property type="entry name" value="Cu-oxidase-like_N"/>
</dbReference>
<dbReference type="InterPro" id="IPR008972">
    <property type="entry name" value="Cupredoxin"/>
</dbReference>
<dbReference type="GO" id="GO:0005507">
    <property type="term" value="F:copper ion binding"/>
    <property type="evidence" value="ECO:0007669"/>
    <property type="project" value="InterPro"/>
</dbReference>
<dbReference type="SUPFAM" id="SSF49503">
    <property type="entry name" value="Cupredoxins"/>
    <property type="match status" value="1"/>
</dbReference>